<organism evidence="2 3">
    <name type="scientific">Advenella incenata</name>
    <dbReference type="NCBI Taxonomy" id="267800"/>
    <lineage>
        <taxon>Bacteria</taxon>
        <taxon>Pseudomonadati</taxon>
        <taxon>Pseudomonadota</taxon>
        <taxon>Betaproteobacteria</taxon>
        <taxon>Burkholderiales</taxon>
        <taxon>Alcaligenaceae</taxon>
    </lineage>
</organism>
<dbReference type="Proteomes" id="UP000293398">
    <property type="component" value="Unassembled WGS sequence"/>
</dbReference>
<sequence length="237" mass="26139">MNFKQIKKVGLTIGTMGAMLPISVLHAQAQTEPPKIETEQFTGDTKLACEALLCLSSGSRPSECAPSISRYFGFDDPITWMEDRINFLDMCPASNQAGMPALIRAIAMGAGRCDAEFLNEHNLVTMYKKTCHKAGFKAGECEIEEIQVVSKDKPQFCAVYENNQYTDINVKYIGDPEKGGLWAEGADYNAKLAEYEQKRLNDQASNSPFKSVTYSYEKATGDSKSPFAGIKNITGDR</sequence>
<comment type="caution">
    <text evidence="2">The sequence shown here is derived from an EMBL/GenBank/DDBJ whole genome shotgun (WGS) entry which is preliminary data.</text>
</comment>
<gene>
    <name evidence="2" type="ORF">EV681_4541</name>
</gene>
<dbReference type="AlphaFoldDB" id="A0A4Q7V990"/>
<name>A0A4Q7V990_9BURK</name>
<evidence type="ECO:0000313" key="3">
    <source>
        <dbReference type="Proteomes" id="UP000293398"/>
    </source>
</evidence>
<feature type="signal peptide" evidence="1">
    <location>
        <begin position="1"/>
        <end position="29"/>
    </location>
</feature>
<dbReference type="RefSeq" id="WP_207227131.1">
    <property type="nucleotide sequence ID" value="NZ_SHKO01000006.1"/>
</dbReference>
<proteinExistence type="predicted"/>
<dbReference type="Pfam" id="PF07424">
    <property type="entry name" value="TrbM"/>
    <property type="match status" value="1"/>
</dbReference>
<dbReference type="InterPro" id="IPR009989">
    <property type="entry name" value="TrbM"/>
</dbReference>
<feature type="chain" id="PRO_5020537538" evidence="1">
    <location>
        <begin position="30"/>
        <end position="237"/>
    </location>
</feature>
<dbReference type="EMBL" id="SHKO01000006">
    <property type="protein sequence ID" value="RZT91188.1"/>
    <property type="molecule type" value="Genomic_DNA"/>
</dbReference>
<keyword evidence="1" id="KW-0732">Signal</keyword>
<keyword evidence="3" id="KW-1185">Reference proteome</keyword>
<accession>A0A4Q7V990</accession>
<protein>
    <submittedName>
        <fullName evidence="2">TrbM protein</fullName>
    </submittedName>
</protein>
<evidence type="ECO:0000256" key="1">
    <source>
        <dbReference type="SAM" id="SignalP"/>
    </source>
</evidence>
<reference evidence="2 3" key="1">
    <citation type="submission" date="2019-02" db="EMBL/GenBank/DDBJ databases">
        <title>Genomic Encyclopedia of Type Strains, Phase IV (KMG-IV): sequencing the most valuable type-strain genomes for metagenomic binning, comparative biology and taxonomic classification.</title>
        <authorList>
            <person name="Goeker M."/>
        </authorList>
    </citation>
    <scope>NUCLEOTIDE SEQUENCE [LARGE SCALE GENOMIC DNA]</scope>
    <source>
        <strain evidence="2 3">DSM 23814</strain>
    </source>
</reference>
<evidence type="ECO:0000313" key="2">
    <source>
        <dbReference type="EMBL" id="RZT91188.1"/>
    </source>
</evidence>